<evidence type="ECO:0000313" key="3">
    <source>
        <dbReference type="EMBL" id="CAE0409118.1"/>
    </source>
</evidence>
<sequence>MSFPASHETMVLLPLQLSADGSTFMVSPESSSSSSSPQQQQQQRPILGADAAAATYDDDYAAATANQAGLPAGVPLLQLYVSFLGFCAAAWLVYLLLPRGCKKAYFQNRRQKRQQLQQHSKKNHIIPAADDDWFSFAPTILRGSGSAKKNPATTTNNNNNTAGSVVGSNFSVQDSILMETEARRRRDLQDEASDYERGVWEEIPVQEDHYLDTTAKTRNSTGFRPMGFAQLDADLENHETPAKKTNTLFTASSHIPSPNHPQVNPLPAEAVWRECYRRVQGTGMRLTAHGVQCPSKRIWLQYSVEETTLLWQTEFPRQVPSTAARASTVWVRGAMHRIPAGNVLYIDVGKKTTALMQTAASVAPSTCFSLLTQAGSLDLQANSKLERDAVVSALSYILDQVHVDTDWRRLYDESSTIVNGGAGSRVASEDRFYNPSTVGAMSAIASDMFPPGPNEI</sequence>
<keyword evidence="2" id="KW-1133">Transmembrane helix</keyword>
<gene>
    <name evidence="3" type="ORF">ACOF00016_LOCUS6804</name>
</gene>
<dbReference type="Gene3D" id="2.30.29.30">
    <property type="entry name" value="Pleckstrin-homology domain (PH domain)/Phosphotyrosine-binding domain (PTB)"/>
    <property type="match status" value="1"/>
</dbReference>
<name>A0A7S3L2J3_9STRA</name>
<feature type="compositionally biased region" description="Low complexity" evidence="1">
    <location>
        <begin position="27"/>
        <end position="46"/>
    </location>
</feature>
<keyword evidence="2" id="KW-0812">Transmembrane</keyword>
<feature type="region of interest" description="Disordered" evidence="1">
    <location>
        <begin position="23"/>
        <end position="46"/>
    </location>
</feature>
<organism evidence="3">
    <name type="scientific">Amphora coffeiformis</name>
    <dbReference type="NCBI Taxonomy" id="265554"/>
    <lineage>
        <taxon>Eukaryota</taxon>
        <taxon>Sar</taxon>
        <taxon>Stramenopiles</taxon>
        <taxon>Ochrophyta</taxon>
        <taxon>Bacillariophyta</taxon>
        <taxon>Bacillariophyceae</taxon>
        <taxon>Bacillariophycidae</taxon>
        <taxon>Thalassiophysales</taxon>
        <taxon>Catenulaceae</taxon>
        <taxon>Amphora</taxon>
    </lineage>
</organism>
<evidence type="ECO:0008006" key="4">
    <source>
        <dbReference type="Google" id="ProtNLM"/>
    </source>
</evidence>
<accession>A0A7S3L2J3</accession>
<protein>
    <recommendedName>
        <fullName evidence="4">Transmembrane protein</fullName>
    </recommendedName>
</protein>
<evidence type="ECO:0000256" key="1">
    <source>
        <dbReference type="SAM" id="MobiDB-lite"/>
    </source>
</evidence>
<keyword evidence="2" id="KW-0472">Membrane</keyword>
<dbReference type="AlphaFoldDB" id="A0A7S3L2J3"/>
<dbReference type="EMBL" id="HBIM01008017">
    <property type="protein sequence ID" value="CAE0409118.1"/>
    <property type="molecule type" value="Transcribed_RNA"/>
</dbReference>
<reference evidence="3" key="1">
    <citation type="submission" date="2021-01" db="EMBL/GenBank/DDBJ databases">
        <authorList>
            <person name="Corre E."/>
            <person name="Pelletier E."/>
            <person name="Niang G."/>
            <person name="Scheremetjew M."/>
            <person name="Finn R."/>
            <person name="Kale V."/>
            <person name="Holt S."/>
            <person name="Cochrane G."/>
            <person name="Meng A."/>
            <person name="Brown T."/>
            <person name="Cohen L."/>
        </authorList>
    </citation>
    <scope>NUCLEOTIDE SEQUENCE</scope>
    <source>
        <strain evidence="3">CCMP127</strain>
    </source>
</reference>
<feature type="region of interest" description="Disordered" evidence="1">
    <location>
        <begin position="145"/>
        <end position="165"/>
    </location>
</feature>
<dbReference type="InterPro" id="IPR011993">
    <property type="entry name" value="PH-like_dom_sf"/>
</dbReference>
<feature type="transmembrane region" description="Helical" evidence="2">
    <location>
        <begin position="77"/>
        <end position="97"/>
    </location>
</feature>
<proteinExistence type="predicted"/>
<evidence type="ECO:0000256" key="2">
    <source>
        <dbReference type="SAM" id="Phobius"/>
    </source>
</evidence>